<protein>
    <submittedName>
        <fullName evidence="5">Leucine-responsive regulatory protein</fullName>
    </submittedName>
</protein>
<evidence type="ECO:0000313" key="6">
    <source>
        <dbReference type="Proteomes" id="UP000063387"/>
    </source>
</evidence>
<reference evidence="5 6" key="2">
    <citation type="submission" date="2016-02" db="EMBL/GenBank/DDBJ databases">
        <authorList>
            <person name="Wen L."/>
            <person name="He K."/>
            <person name="Yang H."/>
        </authorList>
    </citation>
    <scope>NUCLEOTIDE SEQUENCE [LARGE SCALE GENOMIC DNA]</scope>
    <source>
        <strain evidence="5 6">AGD 8-3</strain>
    </source>
</reference>
<dbReference type="PANTHER" id="PTHR30154:SF34">
    <property type="entry name" value="TRANSCRIPTIONAL REGULATOR AZLB"/>
    <property type="match status" value="1"/>
</dbReference>
<dbReference type="RefSeq" id="WP_066452052.1">
    <property type="nucleotide sequence ID" value="NZ_CP014226.1"/>
</dbReference>
<dbReference type="PATRIC" id="fig|507626.3.peg.3650"/>
<dbReference type="InterPro" id="IPR019885">
    <property type="entry name" value="Tscrpt_reg_HTH_AsnC-type_CS"/>
</dbReference>
<dbReference type="GO" id="GO:0043565">
    <property type="term" value="F:sequence-specific DNA binding"/>
    <property type="evidence" value="ECO:0007669"/>
    <property type="project" value="InterPro"/>
</dbReference>
<dbReference type="AlphaFoldDB" id="A0A120JWX5"/>
<dbReference type="SMART" id="SM00344">
    <property type="entry name" value="HTH_ASNC"/>
    <property type="match status" value="1"/>
</dbReference>
<sequence>MDRIDRKILHELQLDGRLSNQELAQRVNLSPSPCLRRVRRLEEEGLIRGYTAIVDQKAYGYPLTVFTRISLARHDTETVTSFERRVREIDEILDCFVLTGQRDYQLRVVAASLEDYERFMRETLHTIPGIGSIDTSFAFGVVKQAPSLPALPPR</sequence>
<dbReference type="Gene3D" id="1.10.10.10">
    <property type="entry name" value="Winged helix-like DNA-binding domain superfamily/Winged helix DNA-binding domain"/>
    <property type="match status" value="1"/>
</dbReference>
<dbReference type="FunFam" id="1.10.10.10:FF:000186">
    <property type="entry name" value="AsnC family transcriptional regulator"/>
    <property type="match status" value="1"/>
</dbReference>
<keyword evidence="2" id="KW-0238">DNA-binding</keyword>
<dbReference type="InterPro" id="IPR011008">
    <property type="entry name" value="Dimeric_a/b-barrel"/>
</dbReference>
<dbReference type="GO" id="GO:0005829">
    <property type="term" value="C:cytosol"/>
    <property type="evidence" value="ECO:0007669"/>
    <property type="project" value="TreeGrafter"/>
</dbReference>
<dbReference type="Gene3D" id="3.30.70.920">
    <property type="match status" value="1"/>
</dbReference>
<keyword evidence="6" id="KW-1185">Reference proteome</keyword>
<dbReference type="PROSITE" id="PS00519">
    <property type="entry name" value="HTH_ASNC_1"/>
    <property type="match status" value="1"/>
</dbReference>
<organism evidence="5 6">
    <name type="scientific">Halomonas chromatireducens</name>
    <dbReference type="NCBI Taxonomy" id="507626"/>
    <lineage>
        <taxon>Bacteria</taxon>
        <taxon>Pseudomonadati</taxon>
        <taxon>Pseudomonadota</taxon>
        <taxon>Gammaproteobacteria</taxon>
        <taxon>Oceanospirillales</taxon>
        <taxon>Halomonadaceae</taxon>
        <taxon>Halomonas</taxon>
    </lineage>
</organism>
<dbReference type="PANTHER" id="PTHR30154">
    <property type="entry name" value="LEUCINE-RESPONSIVE REGULATORY PROTEIN"/>
    <property type="match status" value="1"/>
</dbReference>
<gene>
    <name evidence="5" type="primary">lrp_4</name>
    <name evidence="5" type="ORF">LOKO_03648</name>
</gene>
<keyword evidence="1" id="KW-0805">Transcription regulation</keyword>
<evidence type="ECO:0000313" key="5">
    <source>
        <dbReference type="EMBL" id="AMD02688.1"/>
    </source>
</evidence>
<dbReference type="InterPro" id="IPR000485">
    <property type="entry name" value="AsnC-type_HTH_dom"/>
</dbReference>
<evidence type="ECO:0000259" key="4">
    <source>
        <dbReference type="PROSITE" id="PS50956"/>
    </source>
</evidence>
<feature type="domain" description="HTH asnC-type" evidence="4">
    <location>
        <begin position="1"/>
        <end position="62"/>
    </location>
</feature>
<proteinExistence type="predicted"/>
<evidence type="ECO:0000256" key="1">
    <source>
        <dbReference type="ARBA" id="ARBA00023015"/>
    </source>
</evidence>
<accession>A0A120JWX5</accession>
<dbReference type="Proteomes" id="UP000063387">
    <property type="component" value="Chromosome"/>
</dbReference>
<dbReference type="STRING" id="507626.LOKO_03648"/>
<keyword evidence="3" id="KW-0804">Transcription</keyword>
<dbReference type="Pfam" id="PF01037">
    <property type="entry name" value="AsnC_trans_reg"/>
    <property type="match status" value="1"/>
</dbReference>
<dbReference type="InterPro" id="IPR036390">
    <property type="entry name" value="WH_DNA-bd_sf"/>
</dbReference>
<dbReference type="CDD" id="cd00090">
    <property type="entry name" value="HTH_ARSR"/>
    <property type="match status" value="1"/>
</dbReference>
<dbReference type="OrthoDB" id="8590699at2"/>
<dbReference type="SUPFAM" id="SSF54909">
    <property type="entry name" value="Dimeric alpha+beta barrel"/>
    <property type="match status" value="1"/>
</dbReference>
<dbReference type="KEGG" id="hco:LOKO_03648"/>
<name>A0A120JWX5_9GAMM</name>
<dbReference type="Pfam" id="PF13412">
    <property type="entry name" value="HTH_24"/>
    <property type="match status" value="1"/>
</dbReference>
<dbReference type="PRINTS" id="PR00033">
    <property type="entry name" value="HTHASNC"/>
</dbReference>
<evidence type="ECO:0000256" key="3">
    <source>
        <dbReference type="ARBA" id="ARBA00023163"/>
    </source>
</evidence>
<dbReference type="InterPro" id="IPR036388">
    <property type="entry name" value="WH-like_DNA-bd_sf"/>
</dbReference>
<dbReference type="GO" id="GO:0043200">
    <property type="term" value="P:response to amino acid"/>
    <property type="evidence" value="ECO:0007669"/>
    <property type="project" value="TreeGrafter"/>
</dbReference>
<dbReference type="InterPro" id="IPR011991">
    <property type="entry name" value="ArsR-like_HTH"/>
</dbReference>
<dbReference type="EMBL" id="CP014226">
    <property type="protein sequence ID" value="AMD02688.1"/>
    <property type="molecule type" value="Genomic_DNA"/>
</dbReference>
<reference evidence="5 6" key="1">
    <citation type="journal article" date="2016" name="Genome Announc.">
        <title>Draft Genome Sequence of 'Halomonas chromatireducens' Strain AGD 8-3, a Haloalkaliphilic Chromate- and Selenite-Reducing Gammaproteobacterium.</title>
        <authorList>
            <person name="Sharko F.S."/>
            <person name="Shapovalova A.A."/>
            <person name="Tsygankova S.V."/>
            <person name="Komova A.V."/>
            <person name="Boulygina E.S."/>
            <person name="Teslyuk A.B."/>
            <person name="Gotovtsev P.M."/>
            <person name="Namsaraev Z.B."/>
            <person name="Khijniak T.V."/>
            <person name="Nedoluzhko A.V."/>
            <person name="Vasilov R.G."/>
        </authorList>
    </citation>
    <scope>NUCLEOTIDE SEQUENCE [LARGE SCALE GENOMIC DNA]</scope>
    <source>
        <strain evidence="5 6">AGD 8-3</strain>
    </source>
</reference>
<dbReference type="SUPFAM" id="SSF46785">
    <property type="entry name" value="Winged helix' DNA-binding domain"/>
    <property type="match status" value="1"/>
</dbReference>
<dbReference type="GO" id="GO:0006355">
    <property type="term" value="P:regulation of DNA-templated transcription"/>
    <property type="evidence" value="ECO:0007669"/>
    <property type="project" value="UniProtKB-ARBA"/>
</dbReference>
<dbReference type="InterPro" id="IPR019887">
    <property type="entry name" value="Tscrpt_reg_AsnC/Lrp_C"/>
</dbReference>
<evidence type="ECO:0000256" key="2">
    <source>
        <dbReference type="ARBA" id="ARBA00023125"/>
    </source>
</evidence>
<dbReference type="PROSITE" id="PS50956">
    <property type="entry name" value="HTH_ASNC_2"/>
    <property type="match status" value="1"/>
</dbReference>
<dbReference type="InterPro" id="IPR019888">
    <property type="entry name" value="Tscrpt_reg_AsnC-like"/>
</dbReference>